<feature type="chain" id="PRO_5024889977" description="Hydrophobin" evidence="2">
    <location>
        <begin position="18"/>
        <end position="124"/>
    </location>
</feature>
<dbReference type="SMART" id="SM00075">
    <property type="entry name" value="HYDRO"/>
    <property type="match status" value="1"/>
</dbReference>
<evidence type="ECO:0000256" key="2">
    <source>
        <dbReference type="SAM" id="SignalP"/>
    </source>
</evidence>
<reference evidence="3 4" key="1">
    <citation type="submission" date="2019-04" db="EMBL/GenBank/DDBJ databases">
        <title>Friends and foes A comparative genomics studyof 23 Aspergillus species from section Flavi.</title>
        <authorList>
            <consortium name="DOE Joint Genome Institute"/>
            <person name="Kjaerbolling I."/>
            <person name="Vesth T."/>
            <person name="Frisvad J.C."/>
            <person name="Nybo J.L."/>
            <person name="Theobald S."/>
            <person name="Kildgaard S."/>
            <person name="Isbrandt T."/>
            <person name="Kuo A."/>
            <person name="Sato A."/>
            <person name="Lyhne E.K."/>
            <person name="Kogle M.E."/>
            <person name="Wiebenga A."/>
            <person name="Kun R.S."/>
            <person name="Lubbers R.J."/>
            <person name="Makela M.R."/>
            <person name="Barry K."/>
            <person name="Chovatia M."/>
            <person name="Clum A."/>
            <person name="Daum C."/>
            <person name="Haridas S."/>
            <person name="He G."/>
            <person name="LaButti K."/>
            <person name="Lipzen A."/>
            <person name="Mondo S."/>
            <person name="Riley R."/>
            <person name="Salamov A."/>
            <person name="Simmons B.A."/>
            <person name="Magnuson J.K."/>
            <person name="Henrissat B."/>
            <person name="Mortensen U.H."/>
            <person name="Larsen T.O."/>
            <person name="Devries R.P."/>
            <person name="Grigoriev I.V."/>
            <person name="Machida M."/>
            <person name="Baker S.E."/>
            <person name="Andersen M.R."/>
        </authorList>
    </citation>
    <scope>NUCLEOTIDE SEQUENCE [LARGE SCALE GENOMIC DNA]</scope>
    <source>
        <strain evidence="3 4">IBT 29228</strain>
    </source>
</reference>
<keyword evidence="1" id="KW-1015">Disulfide bond</keyword>
<dbReference type="GO" id="GO:0005199">
    <property type="term" value="F:structural constituent of cell wall"/>
    <property type="evidence" value="ECO:0007669"/>
    <property type="project" value="InterPro"/>
</dbReference>
<dbReference type="GO" id="GO:0009277">
    <property type="term" value="C:fungal-type cell wall"/>
    <property type="evidence" value="ECO:0007669"/>
    <property type="project" value="InterPro"/>
</dbReference>
<dbReference type="OrthoDB" id="4468925at2759"/>
<gene>
    <name evidence="3" type="ORF">BDV26DRAFT_152688</name>
</gene>
<keyword evidence="2" id="KW-0732">Signal</keyword>
<accession>A0A5N7BDL5</accession>
<keyword evidence="4" id="KW-1185">Reference proteome</keyword>
<name>A0A5N7BDL5_9EURO</name>
<evidence type="ECO:0000256" key="1">
    <source>
        <dbReference type="ARBA" id="ARBA00023157"/>
    </source>
</evidence>
<dbReference type="EMBL" id="ML736188">
    <property type="protein sequence ID" value="KAE8379872.1"/>
    <property type="molecule type" value="Genomic_DNA"/>
</dbReference>
<dbReference type="AlphaFoldDB" id="A0A5N7BDL5"/>
<proteinExistence type="predicted"/>
<evidence type="ECO:0000313" key="4">
    <source>
        <dbReference type="Proteomes" id="UP000326198"/>
    </source>
</evidence>
<organism evidence="3 4">
    <name type="scientific">Aspergillus bertholletiae</name>
    <dbReference type="NCBI Taxonomy" id="1226010"/>
    <lineage>
        <taxon>Eukaryota</taxon>
        <taxon>Fungi</taxon>
        <taxon>Dikarya</taxon>
        <taxon>Ascomycota</taxon>
        <taxon>Pezizomycotina</taxon>
        <taxon>Eurotiomycetes</taxon>
        <taxon>Eurotiomycetidae</taxon>
        <taxon>Eurotiales</taxon>
        <taxon>Aspergillaceae</taxon>
        <taxon>Aspergillus</taxon>
        <taxon>Aspergillus subgen. Circumdati</taxon>
    </lineage>
</organism>
<sequence length="124" mass="12796">MKFTVAAILSFAITALAIPSTNEGSKAAGRLSYAEAKGECSTGQISCCNNVNVEEDKTLISLARDGLLNNLVGNKDSSCASASLIKEVNLLSFADTGKDEASSFCKQVTACCPNKGDCVAISGH</sequence>
<evidence type="ECO:0008006" key="5">
    <source>
        <dbReference type="Google" id="ProtNLM"/>
    </source>
</evidence>
<evidence type="ECO:0000313" key="3">
    <source>
        <dbReference type="EMBL" id="KAE8379872.1"/>
    </source>
</evidence>
<dbReference type="InterPro" id="IPR001338">
    <property type="entry name" value="Class_I_Hydrophobin"/>
</dbReference>
<feature type="signal peptide" evidence="2">
    <location>
        <begin position="1"/>
        <end position="17"/>
    </location>
</feature>
<dbReference type="Proteomes" id="UP000326198">
    <property type="component" value="Unassembled WGS sequence"/>
</dbReference>
<protein>
    <recommendedName>
        <fullName evidence="5">Hydrophobin</fullName>
    </recommendedName>
</protein>